<proteinExistence type="predicted"/>
<dbReference type="HOGENOM" id="CLU_2227610_0_0_1"/>
<evidence type="ECO:0000313" key="2">
    <source>
        <dbReference type="Proteomes" id="UP000007015"/>
    </source>
</evidence>
<dbReference type="Gramene" id="BGIOSGA001360-TA">
    <property type="protein sequence ID" value="BGIOSGA001360-PA"/>
    <property type="gene ID" value="BGIOSGA001360"/>
</dbReference>
<dbReference type="Proteomes" id="UP000007015">
    <property type="component" value="Chromosome 1"/>
</dbReference>
<accession>B8AAP8</accession>
<organism evidence="1 2">
    <name type="scientific">Oryza sativa subsp. indica</name>
    <name type="common">Rice</name>
    <dbReference type="NCBI Taxonomy" id="39946"/>
    <lineage>
        <taxon>Eukaryota</taxon>
        <taxon>Viridiplantae</taxon>
        <taxon>Streptophyta</taxon>
        <taxon>Embryophyta</taxon>
        <taxon>Tracheophyta</taxon>
        <taxon>Spermatophyta</taxon>
        <taxon>Magnoliopsida</taxon>
        <taxon>Liliopsida</taxon>
        <taxon>Poales</taxon>
        <taxon>Poaceae</taxon>
        <taxon>BOP clade</taxon>
        <taxon>Oryzoideae</taxon>
        <taxon>Oryzeae</taxon>
        <taxon>Oryzinae</taxon>
        <taxon>Oryza</taxon>
        <taxon>Oryza sativa</taxon>
    </lineage>
</organism>
<dbReference type="AlphaFoldDB" id="B8AAP8"/>
<evidence type="ECO:0000313" key="1">
    <source>
        <dbReference type="EMBL" id="EEC70944.1"/>
    </source>
</evidence>
<dbReference type="EMBL" id="CM000126">
    <property type="protein sequence ID" value="EEC70944.1"/>
    <property type="molecule type" value="Genomic_DNA"/>
</dbReference>
<gene>
    <name evidence="1" type="ORF">OsI_02538</name>
</gene>
<sequence>MTTGEMEAAIVAPLDLRPRLLSSRGRRPRVPWLAVDDELAAAGVLDVAEWPLDVDLPFDAGADEDVLAGGEADHLVGGRGSAKRKRRPDIAGELLLAPVVMSSPMR</sequence>
<reference evidence="1 2" key="1">
    <citation type="journal article" date="2005" name="PLoS Biol.">
        <title>The genomes of Oryza sativa: a history of duplications.</title>
        <authorList>
            <person name="Yu J."/>
            <person name="Wang J."/>
            <person name="Lin W."/>
            <person name="Li S."/>
            <person name="Li H."/>
            <person name="Zhou J."/>
            <person name="Ni P."/>
            <person name="Dong W."/>
            <person name="Hu S."/>
            <person name="Zeng C."/>
            <person name="Zhang J."/>
            <person name="Zhang Y."/>
            <person name="Li R."/>
            <person name="Xu Z."/>
            <person name="Li S."/>
            <person name="Li X."/>
            <person name="Zheng H."/>
            <person name="Cong L."/>
            <person name="Lin L."/>
            <person name="Yin J."/>
            <person name="Geng J."/>
            <person name="Li G."/>
            <person name="Shi J."/>
            <person name="Liu J."/>
            <person name="Lv H."/>
            <person name="Li J."/>
            <person name="Wang J."/>
            <person name="Deng Y."/>
            <person name="Ran L."/>
            <person name="Shi X."/>
            <person name="Wang X."/>
            <person name="Wu Q."/>
            <person name="Li C."/>
            <person name="Ren X."/>
            <person name="Wang J."/>
            <person name="Wang X."/>
            <person name="Li D."/>
            <person name="Liu D."/>
            <person name="Zhang X."/>
            <person name="Ji Z."/>
            <person name="Zhao W."/>
            <person name="Sun Y."/>
            <person name="Zhang Z."/>
            <person name="Bao J."/>
            <person name="Han Y."/>
            <person name="Dong L."/>
            <person name="Ji J."/>
            <person name="Chen P."/>
            <person name="Wu S."/>
            <person name="Liu J."/>
            <person name="Xiao Y."/>
            <person name="Bu D."/>
            <person name="Tan J."/>
            <person name="Yang L."/>
            <person name="Ye C."/>
            <person name="Zhang J."/>
            <person name="Xu J."/>
            <person name="Zhou Y."/>
            <person name="Yu Y."/>
            <person name="Zhang B."/>
            <person name="Zhuang S."/>
            <person name="Wei H."/>
            <person name="Liu B."/>
            <person name="Lei M."/>
            <person name="Yu H."/>
            <person name="Li Y."/>
            <person name="Xu H."/>
            <person name="Wei S."/>
            <person name="He X."/>
            <person name="Fang L."/>
            <person name="Zhang Z."/>
            <person name="Zhang Y."/>
            <person name="Huang X."/>
            <person name="Su Z."/>
            <person name="Tong W."/>
            <person name="Li J."/>
            <person name="Tong Z."/>
            <person name="Li S."/>
            <person name="Ye J."/>
            <person name="Wang L."/>
            <person name="Fang L."/>
            <person name="Lei T."/>
            <person name="Chen C."/>
            <person name="Chen H."/>
            <person name="Xu Z."/>
            <person name="Li H."/>
            <person name="Huang H."/>
            <person name="Zhang F."/>
            <person name="Xu H."/>
            <person name="Li N."/>
            <person name="Zhao C."/>
            <person name="Li S."/>
            <person name="Dong L."/>
            <person name="Huang Y."/>
            <person name="Li L."/>
            <person name="Xi Y."/>
            <person name="Qi Q."/>
            <person name="Li W."/>
            <person name="Zhang B."/>
            <person name="Hu W."/>
            <person name="Zhang Y."/>
            <person name="Tian X."/>
            <person name="Jiao Y."/>
            <person name="Liang X."/>
            <person name="Jin J."/>
            <person name="Gao L."/>
            <person name="Zheng W."/>
            <person name="Hao B."/>
            <person name="Liu S."/>
            <person name="Wang W."/>
            <person name="Yuan L."/>
            <person name="Cao M."/>
            <person name="McDermott J."/>
            <person name="Samudrala R."/>
            <person name="Wang J."/>
            <person name="Wong G.K."/>
            <person name="Yang H."/>
        </authorList>
    </citation>
    <scope>NUCLEOTIDE SEQUENCE [LARGE SCALE GENOMIC DNA]</scope>
    <source>
        <strain evidence="2">cv. 93-11</strain>
    </source>
</reference>
<protein>
    <submittedName>
        <fullName evidence="1">Uncharacterized protein</fullName>
    </submittedName>
</protein>
<name>B8AAP8_ORYSI</name>
<keyword evidence="2" id="KW-1185">Reference proteome</keyword>